<dbReference type="EMBL" id="CP013002">
    <property type="protein sequence ID" value="ALL14797.1"/>
    <property type="molecule type" value="Genomic_DNA"/>
</dbReference>
<keyword evidence="2" id="KW-1185">Reference proteome</keyword>
<protein>
    <recommendedName>
        <fullName evidence="3">Thermostable hemolysin</fullName>
    </recommendedName>
</protein>
<accession>A0A0P0P2K3</accession>
<reference evidence="1 2" key="1">
    <citation type="submission" date="2015-10" db="EMBL/GenBank/DDBJ databases">
        <title>Conservation of the essential genome among Caulobacter and Brevundimonas species.</title>
        <authorList>
            <person name="Scott D."/>
            <person name="Ely B."/>
        </authorList>
    </citation>
    <scope>NUCLEOTIDE SEQUENCE [LARGE SCALE GENOMIC DNA]</scope>
    <source>
        <strain evidence="1 2">CB4</strain>
    </source>
</reference>
<dbReference type="Proteomes" id="UP000056905">
    <property type="component" value="Chromosome"/>
</dbReference>
<organism evidence="1 2">
    <name type="scientific">Caulobacter henricii</name>
    <dbReference type="NCBI Taxonomy" id="69395"/>
    <lineage>
        <taxon>Bacteria</taxon>
        <taxon>Pseudomonadati</taxon>
        <taxon>Pseudomonadota</taxon>
        <taxon>Alphaproteobacteria</taxon>
        <taxon>Caulobacterales</taxon>
        <taxon>Caulobacteraceae</taxon>
        <taxon>Caulobacter</taxon>
    </lineage>
</organism>
<evidence type="ECO:0000313" key="1">
    <source>
        <dbReference type="EMBL" id="ALL14797.1"/>
    </source>
</evidence>
<dbReference type="AlphaFoldDB" id="A0A0P0P2K3"/>
<evidence type="ECO:0000313" key="2">
    <source>
        <dbReference type="Proteomes" id="UP000056905"/>
    </source>
</evidence>
<proteinExistence type="predicted"/>
<dbReference type="STRING" id="69395.AQ619_16305"/>
<name>A0A0P0P2K3_9CAUL</name>
<dbReference type="InterPro" id="IPR022050">
    <property type="entry name" value="T_hemolysin"/>
</dbReference>
<dbReference type="Pfam" id="PF12261">
    <property type="entry name" value="T_hemolysin"/>
    <property type="match status" value="1"/>
</dbReference>
<gene>
    <name evidence="1" type="ORF">AQ619_16305</name>
</gene>
<dbReference type="OrthoDB" id="7432757at2"/>
<dbReference type="KEGG" id="chq:AQ619_16305"/>
<evidence type="ECO:0008006" key="3">
    <source>
        <dbReference type="Google" id="ProtNLM"/>
    </source>
</evidence>
<sequence>MLEVMMLDDGAPRGSLRFDADRVRRFTSVEPRLISLHSLMQPERRRVEAYIEAAYASAFNGTIRAHYPTLMSVQDGQGRIHGAVGFRLADNGALFLEQYLDEPVEAAIHRRSGETVDRSAVAEIGSLASESAGASLFMFLALARHLHHKGCTHAAATATRQLRRSFARVGFATQTLTRAEPSRLGDGAADWGGYYNRDPEVMIGAIAPALPALTQMLMVEPPEVPDIRPRLHPAWPAELIG</sequence>